<reference evidence="2 3" key="1">
    <citation type="journal article" date="2010" name="Nature">
        <title>Genome sequencing and analysis of the model grass Brachypodium distachyon.</title>
        <authorList>
            <consortium name="International Brachypodium Initiative"/>
        </authorList>
    </citation>
    <scope>NUCLEOTIDE SEQUENCE [LARGE SCALE GENOMIC DNA]</scope>
    <source>
        <strain evidence="2 3">Bd21</strain>
    </source>
</reference>
<evidence type="ECO:0000313" key="4">
    <source>
        <dbReference type="Proteomes" id="UP000008810"/>
    </source>
</evidence>
<feature type="compositionally biased region" description="Acidic residues" evidence="1">
    <location>
        <begin position="196"/>
        <end position="207"/>
    </location>
</feature>
<gene>
    <name evidence="2" type="ORF">BRADI_4g16762v3</name>
</gene>
<evidence type="ECO:0008006" key="5">
    <source>
        <dbReference type="Google" id="ProtNLM"/>
    </source>
</evidence>
<organism evidence="2">
    <name type="scientific">Brachypodium distachyon</name>
    <name type="common">Purple false brome</name>
    <name type="synonym">Trachynia distachya</name>
    <dbReference type="NCBI Taxonomy" id="15368"/>
    <lineage>
        <taxon>Eukaryota</taxon>
        <taxon>Viridiplantae</taxon>
        <taxon>Streptophyta</taxon>
        <taxon>Embryophyta</taxon>
        <taxon>Tracheophyta</taxon>
        <taxon>Spermatophyta</taxon>
        <taxon>Magnoliopsida</taxon>
        <taxon>Liliopsida</taxon>
        <taxon>Poales</taxon>
        <taxon>Poaceae</taxon>
        <taxon>BOP clade</taxon>
        <taxon>Pooideae</taxon>
        <taxon>Stipodae</taxon>
        <taxon>Brachypodieae</taxon>
        <taxon>Brachypodium</taxon>
    </lineage>
</organism>
<feature type="region of interest" description="Disordered" evidence="1">
    <location>
        <begin position="184"/>
        <end position="249"/>
    </location>
</feature>
<dbReference type="EMBL" id="CM000883">
    <property type="protein sequence ID" value="PNT63504.1"/>
    <property type="molecule type" value="Genomic_DNA"/>
</dbReference>
<reference evidence="2" key="2">
    <citation type="submission" date="2017-06" db="EMBL/GenBank/DDBJ databases">
        <title>WGS assembly of Brachypodium distachyon.</title>
        <authorList>
            <consortium name="The International Brachypodium Initiative"/>
            <person name="Lucas S."/>
            <person name="Harmon-Smith M."/>
            <person name="Lail K."/>
            <person name="Tice H."/>
            <person name="Grimwood J."/>
            <person name="Bruce D."/>
            <person name="Barry K."/>
            <person name="Shu S."/>
            <person name="Lindquist E."/>
            <person name="Wang M."/>
            <person name="Pitluck S."/>
            <person name="Vogel J.P."/>
            <person name="Garvin D.F."/>
            <person name="Mockler T.C."/>
            <person name="Schmutz J."/>
            <person name="Rokhsar D."/>
            <person name="Bevan M.W."/>
        </authorList>
    </citation>
    <scope>NUCLEOTIDE SEQUENCE</scope>
    <source>
        <strain evidence="2">Bd21</strain>
    </source>
</reference>
<dbReference type="ExpressionAtlas" id="A0A2K2CNB0">
    <property type="expression patterns" value="baseline and differential"/>
</dbReference>
<sequence length="261" mass="30397">MESIRQYKTKRQTNLCGSLSLLQVWYWEKFYVNIAKHGIEVNYSQREKPLIRHWTEAKVAQRTKANFGDGDIIQDITSDAEYVLHRPVYSTNHVHDQSILKQILHRLGALENKYIHNDYVYENKWFEPLVHGMADTEHNVKQLGNLVLRLLHGFEDKGFVFSDIPFTQTEKTYCQVGDECKWHTGPHSTHIHDEKDKDDDEEGDEDGEGKGNSIAKRLRGPQGGNQHRPSKKQNFATMITPRGNAAKKRKKMMMWMRHLLG</sequence>
<proteinExistence type="predicted"/>
<dbReference type="InParanoid" id="A0A2K2CNB0"/>
<accession>A0A2K2CNB0</accession>
<dbReference type="Proteomes" id="UP000008810">
    <property type="component" value="Chromosome 4"/>
</dbReference>
<dbReference type="Gramene" id="PNT63504">
    <property type="protein sequence ID" value="PNT63504"/>
    <property type="gene ID" value="BRADI_4g16762v3"/>
</dbReference>
<name>A0A2K2CNB0_BRADI</name>
<evidence type="ECO:0000313" key="3">
    <source>
        <dbReference type="EnsemblPlants" id="PNT63504"/>
    </source>
</evidence>
<protein>
    <recommendedName>
        <fullName evidence="5">Aminotransferase-like plant mobile domain-containing protein</fullName>
    </recommendedName>
</protein>
<evidence type="ECO:0000256" key="1">
    <source>
        <dbReference type="SAM" id="MobiDB-lite"/>
    </source>
</evidence>
<keyword evidence="4" id="KW-1185">Reference proteome</keyword>
<reference evidence="3" key="3">
    <citation type="submission" date="2018-08" db="UniProtKB">
        <authorList>
            <consortium name="EnsemblPlants"/>
        </authorList>
    </citation>
    <scope>IDENTIFICATION</scope>
    <source>
        <strain evidence="3">cv. Bd21</strain>
    </source>
</reference>
<dbReference type="EnsemblPlants" id="PNT63504">
    <property type="protein sequence ID" value="PNT63504"/>
    <property type="gene ID" value="BRADI_4g16762v3"/>
</dbReference>
<evidence type="ECO:0000313" key="2">
    <source>
        <dbReference type="EMBL" id="PNT63504.1"/>
    </source>
</evidence>
<feature type="compositionally biased region" description="Polar residues" evidence="1">
    <location>
        <begin position="224"/>
        <end position="237"/>
    </location>
</feature>
<dbReference type="AlphaFoldDB" id="A0A2K2CNB0"/>